<evidence type="ECO:0000256" key="4">
    <source>
        <dbReference type="ARBA" id="ARBA00022792"/>
    </source>
</evidence>
<evidence type="ECO:0000256" key="5">
    <source>
        <dbReference type="ARBA" id="ARBA00022989"/>
    </source>
</evidence>
<evidence type="ECO:0000313" key="10">
    <source>
        <dbReference type="Proteomes" id="UP001153636"/>
    </source>
</evidence>
<dbReference type="GO" id="GO:0061617">
    <property type="term" value="C:MICOS complex"/>
    <property type="evidence" value="ECO:0007669"/>
    <property type="project" value="UniProtKB-UniRule"/>
</dbReference>
<comment type="similarity">
    <text evidence="2 8">Belongs to the MICOS complex subunit Mic13 family.</text>
</comment>
<gene>
    <name evidence="9" type="ORF">PSYICH_LOCUS2831</name>
</gene>
<evidence type="ECO:0000256" key="3">
    <source>
        <dbReference type="ARBA" id="ARBA00022692"/>
    </source>
</evidence>
<proteinExistence type="inferred from homology"/>
<evidence type="ECO:0000256" key="2">
    <source>
        <dbReference type="ARBA" id="ARBA00006771"/>
    </source>
</evidence>
<comment type="subunit">
    <text evidence="8">Component of the mitochondrial contact site and cristae organizing system (MICOS) complex.</text>
</comment>
<dbReference type="EMBL" id="OV651823">
    <property type="protein sequence ID" value="CAH1101241.1"/>
    <property type="molecule type" value="Genomic_DNA"/>
</dbReference>
<dbReference type="InterPro" id="IPR026769">
    <property type="entry name" value="Mic13"/>
</dbReference>
<keyword evidence="3 8" id="KW-0812">Transmembrane</keyword>
<keyword evidence="7 8" id="KW-0472">Membrane</keyword>
<keyword evidence="5 8" id="KW-1133">Transmembrane helix</keyword>
<name>A0A9P0G7X2_9CUCU</name>
<comment type="function">
    <text evidence="8">Component of the MICOS complex, a large protein complex of the mitochondrial inner membrane that plays crucial roles in the maintenance of crista junctions, inner membrane architecture, and formation of contact sites to the outer membrane.</text>
</comment>
<protein>
    <recommendedName>
        <fullName evidence="8">MICOS complex subunit MIC13</fullName>
    </recommendedName>
</protein>
<dbReference type="AlphaFoldDB" id="A0A9P0G7X2"/>
<evidence type="ECO:0000313" key="9">
    <source>
        <dbReference type="EMBL" id="CAH1101241.1"/>
    </source>
</evidence>
<dbReference type="OrthoDB" id="5948578at2759"/>
<evidence type="ECO:0000256" key="6">
    <source>
        <dbReference type="ARBA" id="ARBA00023128"/>
    </source>
</evidence>
<evidence type="ECO:0000256" key="7">
    <source>
        <dbReference type="ARBA" id="ARBA00023136"/>
    </source>
</evidence>
<dbReference type="GO" id="GO:0042407">
    <property type="term" value="P:cristae formation"/>
    <property type="evidence" value="ECO:0007669"/>
    <property type="project" value="TreeGrafter"/>
</dbReference>
<comment type="subcellular location">
    <subcellularLocation>
        <location evidence="1 8">Mitochondrion inner membrane</location>
        <topology evidence="1 8">Single-pass membrane protein</topology>
    </subcellularLocation>
</comment>
<keyword evidence="6 8" id="KW-0496">Mitochondrion</keyword>
<reference evidence="9" key="1">
    <citation type="submission" date="2022-01" db="EMBL/GenBank/DDBJ databases">
        <authorList>
            <person name="King R."/>
        </authorList>
    </citation>
    <scope>NUCLEOTIDE SEQUENCE</scope>
</reference>
<dbReference type="GO" id="GO:0044284">
    <property type="term" value="C:mitochondrial crista junction"/>
    <property type="evidence" value="ECO:0007669"/>
    <property type="project" value="TreeGrafter"/>
</dbReference>
<organism evidence="9 10">
    <name type="scientific">Psylliodes chrysocephalus</name>
    <dbReference type="NCBI Taxonomy" id="3402493"/>
    <lineage>
        <taxon>Eukaryota</taxon>
        <taxon>Metazoa</taxon>
        <taxon>Ecdysozoa</taxon>
        <taxon>Arthropoda</taxon>
        <taxon>Hexapoda</taxon>
        <taxon>Insecta</taxon>
        <taxon>Pterygota</taxon>
        <taxon>Neoptera</taxon>
        <taxon>Endopterygota</taxon>
        <taxon>Coleoptera</taxon>
        <taxon>Polyphaga</taxon>
        <taxon>Cucujiformia</taxon>
        <taxon>Chrysomeloidea</taxon>
        <taxon>Chrysomelidae</taxon>
        <taxon>Galerucinae</taxon>
        <taxon>Alticini</taxon>
        <taxon>Psylliodes</taxon>
    </lineage>
</organism>
<feature type="transmembrane region" description="Helical" evidence="8">
    <location>
        <begin position="77"/>
        <end position="99"/>
    </location>
</feature>
<accession>A0A9P0G7X2</accession>
<keyword evidence="4 8" id="KW-0999">Mitochondrion inner membrane</keyword>
<sequence length="226" mass="26293">MSKTQRECLTKTNYLFYQKATEPKDDRKPSYKKSPTYTATVDRIQPKIIRIYTTPEIKKLCPPPRDTKKALIKKQRILFPLLGMGSKMLIAAACVYLSYDIGLWGTAEDTEDLYRKFCNLRNKRRDQTDKLLPPTCATQKERFPFNRSTAYCQDDIPVFSSEKMIENFQKTWNHAVQTIVTTLVQLPSTLSEYIEDFKLDQNNISNDELPKMETLCECCKSETKET</sequence>
<keyword evidence="10" id="KW-1185">Reference proteome</keyword>
<dbReference type="Pfam" id="PF15884">
    <property type="entry name" value="QIL1"/>
    <property type="match status" value="1"/>
</dbReference>
<evidence type="ECO:0000256" key="1">
    <source>
        <dbReference type="ARBA" id="ARBA00004434"/>
    </source>
</evidence>
<dbReference type="PANTHER" id="PTHR31816">
    <property type="entry name" value="MICOS COMPLEX SUBUNIT MIC13"/>
    <property type="match status" value="1"/>
</dbReference>
<dbReference type="Proteomes" id="UP001153636">
    <property type="component" value="Chromosome 11"/>
</dbReference>
<dbReference type="PANTHER" id="PTHR31816:SF3">
    <property type="entry name" value="MICOS COMPLEX SUBUNIT MIC13"/>
    <property type="match status" value="1"/>
</dbReference>
<evidence type="ECO:0000256" key="8">
    <source>
        <dbReference type="RuleBase" id="RU363009"/>
    </source>
</evidence>